<feature type="compositionally biased region" description="Basic and acidic residues" evidence="1">
    <location>
        <begin position="1"/>
        <end position="11"/>
    </location>
</feature>
<organism evidence="4 5">
    <name type="scientific">Streptomyces yaizuensis</name>
    <dbReference type="NCBI Taxonomy" id="2989713"/>
    <lineage>
        <taxon>Bacteria</taxon>
        <taxon>Bacillati</taxon>
        <taxon>Actinomycetota</taxon>
        <taxon>Actinomycetes</taxon>
        <taxon>Kitasatosporales</taxon>
        <taxon>Streptomycetaceae</taxon>
        <taxon>Streptomyces</taxon>
    </lineage>
</organism>
<evidence type="ECO:0000256" key="2">
    <source>
        <dbReference type="SAM" id="Phobius"/>
    </source>
</evidence>
<feature type="region of interest" description="Disordered" evidence="1">
    <location>
        <begin position="378"/>
        <end position="401"/>
    </location>
</feature>
<name>A0ABQ5P3T1_9ACTN</name>
<evidence type="ECO:0000313" key="5">
    <source>
        <dbReference type="Proteomes" id="UP001291653"/>
    </source>
</evidence>
<sequence length="501" mass="49608">MNEPYEPHDGHGPTGAPADSPGGELPGSAPADDLADRRSSRRAPRRGRGTLLVGLAIAVVVGVSAVAALGLGGGEEDGPEAPGRSADTVTVARADLVEETEIDGALGFGPEVPFPIRAEGTVTWLPESTAKVKRGGEVLRVNDRPVVLLYGTLPMYRELGVVREAEPPADPGAGPAGAQGGSATTGSTGTTGTTGATGTSGTAGIGGTAGTGGPTGSTTGGSATGKTSGSTGGGQAGGTEAAAEAPAAPRSRVTPLRGLDVKQFEANLSALGYTGFTVDESFTELTAQAVRRWQKNLGVPQTGRVGIGDVVYGPGEVRVAGTGARVGDQVSGTPVSYTSTSRMVTVNAKASNLGWARRGTEVTVDLPDGRAVQGTIASVGRNASAPDPGAGGGEGGEGGQAAGDTTVAVVITFASQRSLGRLESGPVTVRYSAKERPGVLAVPVAALVALAEGGHALELADGGATDGAPRYLAVKTGLFADGKVEVSGDGVREGLKVRIPK</sequence>
<proteinExistence type="predicted"/>
<evidence type="ECO:0000256" key="1">
    <source>
        <dbReference type="SAM" id="MobiDB-lite"/>
    </source>
</evidence>
<dbReference type="EMBL" id="BSBI01000010">
    <property type="protein sequence ID" value="GLF97245.1"/>
    <property type="molecule type" value="Genomic_DNA"/>
</dbReference>
<comment type="caution">
    <text evidence="4">The sequence shown here is derived from an EMBL/GenBank/DDBJ whole genome shotgun (WGS) entry which is preliminary data.</text>
</comment>
<keyword evidence="2" id="KW-0472">Membrane</keyword>
<protein>
    <submittedName>
        <fullName evidence="4">Peptidoglycan-binding protein</fullName>
    </submittedName>
</protein>
<dbReference type="SUPFAM" id="SSF47090">
    <property type="entry name" value="PGBD-like"/>
    <property type="match status" value="1"/>
</dbReference>
<dbReference type="Gene3D" id="1.10.101.10">
    <property type="entry name" value="PGBD-like superfamily/PGBD"/>
    <property type="match status" value="1"/>
</dbReference>
<keyword evidence="2" id="KW-0812">Transmembrane</keyword>
<feature type="compositionally biased region" description="Low complexity" evidence="1">
    <location>
        <begin position="181"/>
        <end position="200"/>
    </location>
</feature>
<dbReference type="InterPro" id="IPR036365">
    <property type="entry name" value="PGBD-like_sf"/>
</dbReference>
<evidence type="ECO:0000313" key="4">
    <source>
        <dbReference type="EMBL" id="GLF97245.1"/>
    </source>
</evidence>
<evidence type="ECO:0000259" key="3">
    <source>
        <dbReference type="Pfam" id="PF01471"/>
    </source>
</evidence>
<feature type="region of interest" description="Disordered" evidence="1">
    <location>
        <begin position="1"/>
        <end position="45"/>
    </location>
</feature>
<dbReference type="Pfam" id="PF01471">
    <property type="entry name" value="PG_binding_1"/>
    <property type="match status" value="1"/>
</dbReference>
<feature type="transmembrane region" description="Helical" evidence="2">
    <location>
        <begin position="51"/>
        <end position="72"/>
    </location>
</feature>
<dbReference type="InterPro" id="IPR002477">
    <property type="entry name" value="Peptidoglycan-bd-like"/>
</dbReference>
<feature type="compositionally biased region" description="Gly residues" evidence="1">
    <location>
        <begin position="389"/>
        <end position="401"/>
    </location>
</feature>
<keyword evidence="5" id="KW-1185">Reference proteome</keyword>
<feature type="compositionally biased region" description="Low complexity" evidence="1">
    <location>
        <begin position="238"/>
        <end position="249"/>
    </location>
</feature>
<dbReference type="InterPro" id="IPR036366">
    <property type="entry name" value="PGBDSf"/>
</dbReference>
<gene>
    <name evidence="4" type="ORF">SYYSPA8_23130</name>
</gene>
<feature type="domain" description="Peptidoglycan binding-like" evidence="3">
    <location>
        <begin position="258"/>
        <end position="306"/>
    </location>
</feature>
<feature type="compositionally biased region" description="Gly residues" evidence="1">
    <location>
        <begin position="201"/>
        <end position="223"/>
    </location>
</feature>
<accession>A0ABQ5P3T1</accession>
<feature type="region of interest" description="Disordered" evidence="1">
    <location>
        <begin position="165"/>
        <end position="251"/>
    </location>
</feature>
<keyword evidence="2" id="KW-1133">Transmembrane helix</keyword>
<dbReference type="RefSeq" id="WP_323449254.1">
    <property type="nucleotide sequence ID" value="NZ_BSBI01000010.1"/>
</dbReference>
<dbReference type="Proteomes" id="UP001291653">
    <property type="component" value="Unassembled WGS sequence"/>
</dbReference>
<reference evidence="4 5" key="1">
    <citation type="submission" date="2022-10" db="EMBL/GenBank/DDBJ databases">
        <title>Draft genome sequence of Streptomyces sp. YSPA8.</title>
        <authorList>
            <person name="Moriuchi R."/>
            <person name="Dohra H."/>
            <person name="Yamamura H."/>
            <person name="Kodani S."/>
        </authorList>
    </citation>
    <scope>NUCLEOTIDE SEQUENCE [LARGE SCALE GENOMIC DNA]</scope>
    <source>
        <strain evidence="4 5">YSPA8</strain>
    </source>
</reference>